<feature type="region of interest" description="Disordered" evidence="1">
    <location>
        <begin position="712"/>
        <end position="732"/>
    </location>
</feature>
<accession>A0ABP0KQC3</accession>
<comment type="caution">
    <text evidence="2">The sequence shown here is derived from an EMBL/GenBank/DDBJ whole genome shotgun (WGS) entry which is preliminary data.</text>
</comment>
<feature type="region of interest" description="Disordered" evidence="1">
    <location>
        <begin position="825"/>
        <end position="846"/>
    </location>
</feature>
<dbReference type="EMBL" id="CAXAMM010012514">
    <property type="protein sequence ID" value="CAK9029052.1"/>
    <property type="molecule type" value="Genomic_DNA"/>
</dbReference>
<reference evidence="2 4" key="1">
    <citation type="submission" date="2024-02" db="EMBL/GenBank/DDBJ databases">
        <authorList>
            <person name="Chen Y."/>
            <person name="Shah S."/>
            <person name="Dougan E. K."/>
            <person name="Thang M."/>
            <person name="Chan C."/>
        </authorList>
    </citation>
    <scope>NUCLEOTIDE SEQUENCE [LARGE SCALE GENOMIC DNA]</scope>
</reference>
<organism evidence="2 4">
    <name type="scientific">Durusdinium trenchii</name>
    <dbReference type="NCBI Taxonomy" id="1381693"/>
    <lineage>
        <taxon>Eukaryota</taxon>
        <taxon>Sar</taxon>
        <taxon>Alveolata</taxon>
        <taxon>Dinophyceae</taxon>
        <taxon>Suessiales</taxon>
        <taxon>Symbiodiniaceae</taxon>
        <taxon>Durusdinium</taxon>
    </lineage>
</organism>
<evidence type="ECO:0000313" key="4">
    <source>
        <dbReference type="Proteomes" id="UP001642464"/>
    </source>
</evidence>
<proteinExistence type="predicted"/>
<protein>
    <submittedName>
        <fullName evidence="2">Copia protein</fullName>
    </submittedName>
</protein>
<evidence type="ECO:0000256" key="1">
    <source>
        <dbReference type="SAM" id="MobiDB-lite"/>
    </source>
</evidence>
<dbReference type="EMBL" id="CAXAMM010012581">
    <property type="protein sequence ID" value="CAK9029306.1"/>
    <property type="molecule type" value="Genomic_DNA"/>
</dbReference>
<keyword evidence="4" id="KW-1185">Reference proteome</keyword>
<evidence type="ECO:0000313" key="3">
    <source>
        <dbReference type="EMBL" id="CAK9029306.1"/>
    </source>
</evidence>
<dbReference type="Proteomes" id="UP001642464">
    <property type="component" value="Unassembled WGS sequence"/>
</dbReference>
<feature type="region of interest" description="Disordered" evidence="1">
    <location>
        <begin position="788"/>
        <end position="810"/>
    </location>
</feature>
<gene>
    <name evidence="2" type="ORF">SCF082_LOCUS18624</name>
    <name evidence="3" type="ORF">SCF082_LOCUS18729</name>
</gene>
<sequence>MQDYREFRKRCEIYRKKMQSGNHTSEVVYNLVTLMTGKAWDLVEDMTMDQMSGDDAYDLLFQRLDRGFPFDPLTELPDDVEQYFVKLQRKPQQTLQDYMNDYTRCERRLKVTHNVDLPEKVRAWWFLCRSGINKEKRQLILTNTGTTGLTIEEVMKSMSFILGQDSTLQSSSSTRWTRPMGKSVDTFYCDENAQQYDWTAGSQEFAIDPSPTYYGEDDEWDDWQDGSTEQFEDIASAKHCEQVYDVDEYDATCQSSDERPSDLSCGNAGHWAKNCPTPPGSDKKRKIGDELEGGVNMVESVDPPETTTLSTEAFHIDMEDDDFVGDDTAVQDGGAATVLGSACQIRKYLWFLLEQGFNINDIPMLCCAKGFKYGNSMKETTNKCIVLPVFLSNSRIGVLTYVIQGTAPILVGRPMLERLGLTVDYRAKQMKWPDSEWEELPVGSRCEHLLHLGKDIRQFIEQEPQMVLLPKDVESHVGEPIAHGVQKLLEQVMVSKDVNLASEASQTASPAHTHRVNDGFDEEAQVKRLHGHMLRKFERQAEEACRLEDKIMRVFSLQTGWDFRIGSHRSKFLQRLREEEPNELLMAPMCKLWSPIQELNIAKSEKYKQKLVEEREYNHDTILTMCSVAYQEQYKGGRHATMEHPWLSRAWSPELQARAGKETNMLQDNKEESVLKDSHGSAMVRTLMFLSKGTPQVERNAVHWQRATQSVAEEDDDIEMQPVEQQPQQLEAEVPDVEQDILKYYREDADKEVDSVTSNAQLQKQVGKAAFNYVEHEIEDLMEYDQEDEGYEPTEVPSDHEAEQEVPDSEMPGAVLMYQRGRNGALTDRPMSRGSPSTNVPERPPSLIGEEHKREAEGDVSEMALKRARNAISIPVPDSDEDLFVEDAFIVEMEAGTLPKGWRLIDGEFELDEAFLAEVSEKYRNSR</sequence>
<name>A0ABP0KQC3_9DINO</name>
<evidence type="ECO:0000313" key="2">
    <source>
        <dbReference type="EMBL" id="CAK9029052.1"/>
    </source>
</evidence>